<dbReference type="InterPro" id="IPR011990">
    <property type="entry name" value="TPR-like_helical_dom_sf"/>
</dbReference>
<feature type="coiled-coil region" evidence="1">
    <location>
        <begin position="178"/>
        <end position="205"/>
    </location>
</feature>
<protein>
    <submittedName>
        <fullName evidence="3">Extracellular Matrix protein PelE</fullName>
    </submittedName>
</protein>
<dbReference type="AlphaFoldDB" id="A0A6S6SZW9"/>
<feature type="transmembrane region" description="Helical" evidence="2">
    <location>
        <begin position="59"/>
        <end position="87"/>
    </location>
</feature>
<keyword evidence="2" id="KW-0472">Membrane</keyword>
<keyword evidence="2" id="KW-0812">Transmembrane</keyword>
<evidence type="ECO:0000256" key="2">
    <source>
        <dbReference type="SAM" id="Phobius"/>
    </source>
</evidence>
<sequence length="322" mass="37881">MLVNELINLETMNYILMQPNSTELILLFVFIEVVFWLILSFLLIQFLPKKYLPYKREIFLFFVVLNIGLLFIGVLLTIIMMLFGLSWATHRLSRPNYETVHFEEQVAEFPIVYSQFQEGLLIMEGHQQDSLSSDEKIKSLKILYENNTQGNIARIKRFLSDNSDETRLYAFALISSFEKNLNERLKSLQNQIEESRDQHELEKLNFTLAQTYWQFIFHGVADNQLSGFYTQKIAKILKESQHNPSSFVLLGKIHLFNKELELAENAFLQAIKLGIPKLSLYTFLAEIKYGQKKYDEISQYIVEDEFNIDLRLKPLVQMWSHP</sequence>
<dbReference type="SUPFAM" id="SSF81901">
    <property type="entry name" value="HCP-like"/>
    <property type="match status" value="1"/>
</dbReference>
<proteinExistence type="predicted"/>
<dbReference type="EMBL" id="CACVAX010000034">
    <property type="protein sequence ID" value="CAA6811842.1"/>
    <property type="molecule type" value="Genomic_DNA"/>
</dbReference>
<evidence type="ECO:0000256" key="1">
    <source>
        <dbReference type="SAM" id="Coils"/>
    </source>
</evidence>
<keyword evidence="1" id="KW-0175">Coiled coil</keyword>
<evidence type="ECO:0000313" key="3">
    <source>
        <dbReference type="EMBL" id="CAA6811842.1"/>
    </source>
</evidence>
<feature type="transmembrane region" description="Helical" evidence="2">
    <location>
        <begin position="24"/>
        <end position="47"/>
    </location>
</feature>
<keyword evidence="2" id="KW-1133">Transmembrane helix</keyword>
<reference evidence="3" key="1">
    <citation type="submission" date="2020-01" db="EMBL/GenBank/DDBJ databases">
        <authorList>
            <person name="Meier V. D."/>
            <person name="Meier V D."/>
        </authorList>
    </citation>
    <scope>NUCLEOTIDE SEQUENCE</scope>
    <source>
        <strain evidence="3">HLG_WM_MAG_04</strain>
    </source>
</reference>
<accession>A0A6S6SZW9</accession>
<gene>
    <name evidence="3" type="ORF">HELGO_WM5467</name>
</gene>
<organism evidence="3">
    <name type="scientific">uncultured Sulfurovum sp</name>
    <dbReference type="NCBI Taxonomy" id="269237"/>
    <lineage>
        <taxon>Bacteria</taxon>
        <taxon>Pseudomonadati</taxon>
        <taxon>Campylobacterota</taxon>
        <taxon>Epsilonproteobacteria</taxon>
        <taxon>Campylobacterales</taxon>
        <taxon>Sulfurovaceae</taxon>
        <taxon>Sulfurovum</taxon>
        <taxon>environmental samples</taxon>
    </lineage>
</organism>
<dbReference type="Gene3D" id="1.25.40.10">
    <property type="entry name" value="Tetratricopeptide repeat domain"/>
    <property type="match status" value="1"/>
</dbReference>
<name>A0A6S6SZW9_9BACT</name>